<evidence type="ECO:0000256" key="4">
    <source>
        <dbReference type="ARBA" id="ARBA00022452"/>
    </source>
</evidence>
<feature type="region of interest" description="Disordered" evidence="16">
    <location>
        <begin position="349"/>
        <end position="370"/>
    </location>
</feature>
<protein>
    <submittedName>
        <fullName evidence="19">TonB-dependent siderophore receptor</fullName>
    </submittedName>
</protein>
<feature type="signal peptide" evidence="17">
    <location>
        <begin position="1"/>
        <end position="28"/>
    </location>
</feature>
<dbReference type="InterPro" id="IPR011662">
    <property type="entry name" value="Secretin/TonB_short_N"/>
</dbReference>
<evidence type="ECO:0000313" key="20">
    <source>
        <dbReference type="Proteomes" id="UP000310016"/>
    </source>
</evidence>
<comment type="subcellular location">
    <subcellularLocation>
        <location evidence="1 14">Cell outer membrane</location>
        <topology evidence="1 14">Multi-pass membrane protein</topology>
    </subcellularLocation>
</comment>
<organism evidence="19 20">
    <name type="scientific">Chitiniphilus eburneus</name>
    <dbReference type="NCBI Taxonomy" id="2571148"/>
    <lineage>
        <taxon>Bacteria</taxon>
        <taxon>Pseudomonadati</taxon>
        <taxon>Pseudomonadota</taxon>
        <taxon>Betaproteobacteria</taxon>
        <taxon>Neisseriales</taxon>
        <taxon>Chitinibacteraceae</taxon>
        <taxon>Chitiniphilus</taxon>
    </lineage>
</organism>
<reference evidence="19 20" key="1">
    <citation type="submission" date="2019-04" db="EMBL/GenBank/DDBJ databases">
        <title>Chitiniphilus eburnea sp. nov., a novel chitinolytic bacterium isolated from aquaculture sludge.</title>
        <authorList>
            <person name="Sheng M."/>
        </authorList>
    </citation>
    <scope>NUCLEOTIDE SEQUENCE [LARGE SCALE GENOMIC DNA]</scope>
    <source>
        <strain evidence="19 20">HX-2-15</strain>
    </source>
</reference>
<dbReference type="Gene3D" id="2.40.170.20">
    <property type="entry name" value="TonB-dependent receptor, beta-barrel domain"/>
    <property type="match status" value="1"/>
</dbReference>
<evidence type="ECO:0000256" key="14">
    <source>
        <dbReference type="PROSITE-ProRule" id="PRU01360"/>
    </source>
</evidence>
<evidence type="ECO:0000256" key="2">
    <source>
        <dbReference type="ARBA" id="ARBA00009810"/>
    </source>
</evidence>
<dbReference type="NCBIfam" id="TIGR01783">
    <property type="entry name" value="TonB-siderophor"/>
    <property type="match status" value="1"/>
</dbReference>
<evidence type="ECO:0000256" key="13">
    <source>
        <dbReference type="ARBA" id="ARBA00023237"/>
    </source>
</evidence>
<evidence type="ECO:0000256" key="10">
    <source>
        <dbReference type="ARBA" id="ARBA00023077"/>
    </source>
</evidence>
<dbReference type="AlphaFoldDB" id="A0A4U0QBY2"/>
<dbReference type="InterPro" id="IPR010105">
    <property type="entry name" value="TonB_sidphr_rcpt"/>
</dbReference>
<feature type="chain" id="PRO_5020411301" evidence="17">
    <location>
        <begin position="29"/>
        <end position="788"/>
    </location>
</feature>
<keyword evidence="6 14" id="KW-0812">Transmembrane</keyword>
<dbReference type="GO" id="GO:0009279">
    <property type="term" value="C:cell outer membrane"/>
    <property type="evidence" value="ECO:0007669"/>
    <property type="project" value="UniProtKB-SubCell"/>
</dbReference>
<dbReference type="RefSeq" id="WP_136771436.1">
    <property type="nucleotide sequence ID" value="NZ_CP156074.1"/>
</dbReference>
<dbReference type="GO" id="GO:0015344">
    <property type="term" value="F:siderophore uptake transmembrane transporter activity"/>
    <property type="evidence" value="ECO:0007669"/>
    <property type="project" value="TreeGrafter"/>
</dbReference>
<keyword evidence="11 14" id="KW-0472">Membrane</keyword>
<feature type="domain" description="Secretin/TonB short N-terminal" evidence="18">
    <location>
        <begin position="57"/>
        <end position="107"/>
    </location>
</feature>
<dbReference type="Pfam" id="PF07660">
    <property type="entry name" value="STN"/>
    <property type="match status" value="1"/>
</dbReference>
<evidence type="ECO:0000256" key="8">
    <source>
        <dbReference type="ARBA" id="ARBA00023004"/>
    </source>
</evidence>
<evidence type="ECO:0000256" key="3">
    <source>
        <dbReference type="ARBA" id="ARBA00022448"/>
    </source>
</evidence>
<dbReference type="GO" id="GO:0038023">
    <property type="term" value="F:signaling receptor activity"/>
    <property type="evidence" value="ECO:0007669"/>
    <property type="project" value="InterPro"/>
</dbReference>
<evidence type="ECO:0000256" key="9">
    <source>
        <dbReference type="ARBA" id="ARBA00023065"/>
    </source>
</evidence>
<sequence length="788" mass="85888">MRRTATLHRLTPLALALGLLLASPIGSAADAGAPVEINIAAQPLGQALNELARQARLQLIVAPELVAGKTAPAVQGKLSADEALKRLLAGSGLEASNDQGTVVVRTAVAPREATLPVVTVSASALEDAQGPVYGYVAKRSRTGSKTDTPLLEIPQSVTVITKEQLQDQAIQGVDQALRYSSGVMGGAYGPDARSDWLLVRGFTPAIFMDGLGMPSGTWTGASRVEPYGLERVEVLKGPSSVLYGQLPPGGMVNLVSKRPTEDPLHEIGLELGNFDHKQATLDLSGPLNEDRTWFYRLTALARDSETNVDYSDDKRYFIAPALTWKPDERTSLTLLARYQKADTGNAGGFLPAQGTVLPNPNGTISPSLNTGEPDFDKYEKEMTSVGYEFAHVFDETWTVRQNLRYAETKVIHDVVGSLGLQPDLRTLNRYTYTPHDKSKIFAVDNQAEARFATGAVAHTLLLGLDYRTTDDDYSSGFGTAPTLDVFNPVYGAPITMPADSYHIVQQQRQTGLYLQDQLKYANWVLTLSGRQDWVSTDADNKIAGTSTTQHDNAFSSRVGLNYLFDSGVAPYVAYSRSFQPTLERAFDGAAFKPTTGEQVEAGVKYQPTGTNHMITLAGYRTVQSNALTVDPDHLFNSVQQGETQVRGVEFESKFNFGNGFNVMASYTFSDSEVTKSNDPATLGKQVALLPRHQGSLWADYTLSGTLAGLGFGGGVRYVGSSYGDAANEWKSDAYTLLDLVAHYDVRDWRFQLNVNNVTDKEYVSACNSINWCYYGYPRTTTLSARYRW</sequence>
<accession>A0A4U0QBY2</accession>
<evidence type="ECO:0000256" key="12">
    <source>
        <dbReference type="ARBA" id="ARBA00023170"/>
    </source>
</evidence>
<dbReference type="PANTHER" id="PTHR32552:SF68">
    <property type="entry name" value="FERRICHROME OUTER MEMBRANE TRANSPORTER_PHAGE RECEPTOR"/>
    <property type="match status" value="1"/>
</dbReference>
<dbReference type="Proteomes" id="UP000310016">
    <property type="component" value="Unassembled WGS sequence"/>
</dbReference>
<comment type="similarity">
    <text evidence="2 14 15">Belongs to the TonB-dependent receptor family.</text>
</comment>
<dbReference type="InterPro" id="IPR037066">
    <property type="entry name" value="Plug_dom_sf"/>
</dbReference>
<evidence type="ECO:0000256" key="6">
    <source>
        <dbReference type="ARBA" id="ARBA00022692"/>
    </source>
</evidence>
<dbReference type="OrthoDB" id="127311at2"/>
<keyword evidence="5" id="KW-0410">Iron transport</keyword>
<dbReference type="FunFam" id="2.40.170.20:FF:000005">
    <property type="entry name" value="TonB-dependent siderophore receptor"/>
    <property type="match status" value="1"/>
</dbReference>
<comment type="caution">
    <text evidence="19">The sequence shown here is derived from an EMBL/GenBank/DDBJ whole genome shotgun (WGS) entry which is preliminary data.</text>
</comment>
<name>A0A4U0QBY2_9NEIS</name>
<dbReference type="SUPFAM" id="SSF56935">
    <property type="entry name" value="Porins"/>
    <property type="match status" value="1"/>
</dbReference>
<gene>
    <name evidence="19" type="ORF">FAZ21_01150</name>
</gene>
<dbReference type="CDD" id="cd01347">
    <property type="entry name" value="ligand_gated_channel"/>
    <property type="match status" value="1"/>
</dbReference>
<dbReference type="InterPro" id="IPR036942">
    <property type="entry name" value="Beta-barrel_TonB_sf"/>
</dbReference>
<dbReference type="Pfam" id="PF07715">
    <property type="entry name" value="Plug"/>
    <property type="match status" value="1"/>
</dbReference>
<dbReference type="GO" id="GO:0015891">
    <property type="term" value="P:siderophore transport"/>
    <property type="evidence" value="ECO:0007669"/>
    <property type="project" value="InterPro"/>
</dbReference>
<evidence type="ECO:0000313" key="19">
    <source>
        <dbReference type="EMBL" id="TJZ78921.1"/>
    </source>
</evidence>
<keyword evidence="4 14" id="KW-1134">Transmembrane beta strand</keyword>
<dbReference type="SMART" id="SM00965">
    <property type="entry name" value="STN"/>
    <property type="match status" value="1"/>
</dbReference>
<keyword evidence="9" id="KW-0406">Ion transport</keyword>
<dbReference type="FunFam" id="2.170.130.10:FF:000001">
    <property type="entry name" value="Catecholate siderophore TonB-dependent receptor"/>
    <property type="match status" value="1"/>
</dbReference>
<dbReference type="EMBL" id="SUMF01000001">
    <property type="protein sequence ID" value="TJZ78921.1"/>
    <property type="molecule type" value="Genomic_DNA"/>
</dbReference>
<dbReference type="Gene3D" id="2.170.130.10">
    <property type="entry name" value="TonB-dependent receptor, plug domain"/>
    <property type="match status" value="1"/>
</dbReference>
<evidence type="ECO:0000256" key="7">
    <source>
        <dbReference type="ARBA" id="ARBA00022729"/>
    </source>
</evidence>
<dbReference type="InterPro" id="IPR012910">
    <property type="entry name" value="Plug_dom"/>
</dbReference>
<keyword evidence="20" id="KW-1185">Reference proteome</keyword>
<evidence type="ECO:0000256" key="5">
    <source>
        <dbReference type="ARBA" id="ARBA00022496"/>
    </source>
</evidence>
<proteinExistence type="inferred from homology"/>
<feature type="compositionally biased region" description="Polar residues" evidence="16">
    <location>
        <begin position="356"/>
        <end position="370"/>
    </location>
</feature>
<evidence type="ECO:0000256" key="17">
    <source>
        <dbReference type="SAM" id="SignalP"/>
    </source>
</evidence>
<keyword evidence="12 19" id="KW-0675">Receptor</keyword>
<dbReference type="InterPro" id="IPR000531">
    <property type="entry name" value="Beta-barrel_TonB"/>
</dbReference>
<evidence type="ECO:0000256" key="11">
    <source>
        <dbReference type="ARBA" id="ARBA00023136"/>
    </source>
</evidence>
<dbReference type="PROSITE" id="PS52016">
    <property type="entry name" value="TONB_DEPENDENT_REC_3"/>
    <property type="match status" value="1"/>
</dbReference>
<keyword evidence="13 14" id="KW-0998">Cell outer membrane</keyword>
<evidence type="ECO:0000256" key="1">
    <source>
        <dbReference type="ARBA" id="ARBA00004571"/>
    </source>
</evidence>
<evidence type="ECO:0000256" key="15">
    <source>
        <dbReference type="RuleBase" id="RU003357"/>
    </source>
</evidence>
<dbReference type="Gene3D" id="3.55.50.30">
    <property type="match status" value="1"/>
</dbReference>
<evidence type="ECO:0000256" key="16">
    <source>
        <dbReference type="SAM" id="MobiDB-lite"/>
    </source>
</evidence>
<keyword evidence="8" id="KW-0408">Iron</keyword>
<evidence type="ECO:0000259" key="18">
    <source>
        <dbReference type="SMART" id="SM00965"/>
    </source>
</evidence>
<dbReference type="PANTHER" id="PTHR32552">
    <property type="entry name" value="FERRICHROME IRON RECEPTOR-RELATED"/>
    <property type="match status" value="1"/>
</dbReference>
<dbReference type="Pfam" id="PF00593">
    <property type="entry name" value="TonB_dep_Rec_b-barrel"/>
    <property type="match status" value="1"/>
</dbReference>
<dbReference type="InterPro" id="IPR039426">
    <property type="entry name" value="TonB-dep_rcpt-like"/>
</dbReference>
<keyword evidence="3 14" id="KW-0813">Transport</keyword>
<keyword evidence="10 15" id="KW-0798">TonB box</keyword>
<keyword evidence="7 17" id="KW-0732">Signal</keyword>